<gene>
    <name evidence="9" type="ORF">HDG70_000700</name>
</gene>
<evidence type="ECO:0000259" key="8">
    <source>
        <dbReference type="PROSITE" id="PS50850"/>
    </source>
</evidence>
<evidence type="ECO:0000256" key="4">
    <source>
        <dbReference type="ARBA" id="ARBA00022692"/>
    </source>
</evidence>
<evidence type="ECO:0000256" key="2">
    <source>
        <dbReference type="ARBA" id="ARBA00022448"/>
    </source>
</evidence>
<dbReference type="CDD" id="cd17324">
    <property type="entry name" value="MFS_NepI_like"/>
    <property type="match status" value="1"/>
</dbReference>
<evidence type="ECO:0000256" key="1">
    <source>
        <dbReference type="ARBA" id="ARBA00004651"/>
    </source>
</evidence>
<comment type="subcellular location">
    <subcellularLocation>
        <location evidence="1">Cell membrane</location>
        <topology evidence="1">Multi-pass membrane protein</topology>
    </subcellularLocation>
</comment>
<feature type="transmembrane region" description="Helical" evidence="7">
    <location>
        <begin position="210"/>
        <end position="231"/>
    </location>
</feature>
<dbReference type="Gene3D" id="1.20.1250.20">
    <property type="entry name" value="MFS general substrate transporter like domains"/>
    <property type="match status" value="1"/>
</dbReference>
<dbReference type="InterPro" id="IPR036259">
    <property type="entry name" value="MFS_trans_sf"/>
</dbReference>
<accession>A0ABX2R7T8</accession>
<feature type="transmembrane region" description="Helical" evidence="7">
    <location>
        <begin position="272"/>
        <end position="290"/>
    </location>
</feature>
<keyword evidence="6 7" id="KW-0472">Membrane</keyword>
<proteinExistence type="predicted"/>
<evidence type="ECO:0000256" key="5">
    <source>
        <dbReference type="ARBA" id="ARBA00022989"/>
    </source>
</evidence>
<reference evidence="9 10" key="1">
    <citation type="submission" date="2020-07" db="EMBL/GenBank/DDBJ databases">
        <title>Genomic Encyclopedia of Type Strains, Phase III (KMG-III): the genomes of soil and plant-associated and newly described type strains.</title>
        <authorList>
            <person name="Whitman W."/>
        </authorList>
    </citation>
    <scope>NUCLEOTIDE SEQUENCE [LARGE SCALE GENOMIC DNA]</scope>
    <source>
        <strain evidence="9 10">DSM 11255</strain>
    </source>
</reference>
<dbReference type="InterPro" id="IPR020846">
    <property type="entry name" value="MFS_dom"/>
</dbReference>
<evidence type="ECO:0000256" key="3">
    <source>
        <dbReference type="ARBA" id="ARBA00022475"/>
    </source>
</evidence>
<keyword evidence="5 7" id="KW-1133">Transmembrane helix</keyword>
<evidence type="ECO:0000313" key="9">
    <source>
        <dbReference type="EMBL" id="NYE56994.1"/>
    </source>
</evidence>
<keyword evidence="4 7" id="KW-0812">Transmembrane</keyword>
<dbReference type="Proteomes" id="UP000604066">
    <property type="component" value="Unassembled WGS sequence"/>
</dbReference>
<feature type="transmembrane region" description="Helical" evidence="7">
    <location>
        <begin position="97"/>
        <end position="118"/>
    </location>
</feature>
<keyword evidence="2" id="KW-0813">Transport</keyword>
<organism evidence="9 10">
    <name type="scientific">Carboxydothermus ferrireducens DSM 11255</name>
    <dbReference type="NCBI Taxonomy" id="1119529"/>
    <lineage>
        <taxon>Bacteria</taxon>
        <taxon>Bacillati</taxon>
        <taxon>Bacillota</taxon>
        <taxon>Clostridia</taxon>
        <taxon>Thermoanaerobacterales</taxon>
        <taxon>Thermoanaerobacteraceae</taxon>
        <taxon>Carboxydothermus</taxon>
    </lineage>
</organism>
<feature type="transmembrane region" description="Helical" evidence="7">
    <location>
        <begin position="296"/>
        <end position="318"/>
    </location>
</feature>
<feature type="transmembrane region" description="Helical" evidence="7">
    <location>
        <begin position="362"/>
        <end position="380"/>
    </location>
</feature>
<dbReference type="PROSITE" id="PS50850">
    <property type="entry name" value="MFS"/>
    <property type="match status" value="1"/>
</dbReference>
<feature type="transmembrane region" description="Helical" evidence="7">
    <location>
        <begin position="39"/>
        <end position="59"/>
    </location>
</feature>
<feature type="transmembrane region" description="Helical" evidence="7">
    <location>
        <begin position="330"/>
        <end position="350"/>
    </location>
</feature>
<evidence type="ECO:0000313" key="10">
    <source>
        <dbReference type="Proteomes" id="UP000604066"/>
    </source>
</evidence>
<dbReference type="InterPro" id="IPR050189">
    <property type="entry name" value="MFS_Efflux_Transporters"/>
</dbReference>
<dbReference type="InterPro" id="IPR011701">
    <property type="entry name" value="MFS"/>
</dbReference>
<sequence length="390" mass="41512">MNMQKILLIMGLAGFVVMADNWVVSPILPAIAKDLGITIPQAGILITSYMIPFGLFQLIFGPLADRYGKKLVINSALLLFTVSTFLCAIAQGVGDLAVYRALTGIFAASVMPISLALIGDLFPMEQRQQAIGTFMGISFLGQGVSMALGGSIAYFVSWRGVFLVYSILALIVAILYYFAGRRINSPGNPNSQFIKPYWELLSHGKTAGTYLTVLLEGIMIVGSFSYFGGFIAKNFHFNYLTIGLIMTGFGVMAVIGGRISGKLANKFGRKNLITNGLILGFLADILLALWGNSLIIVIISIAAMGLAFMLVHSTLLTIATGFAKMARGAAMSLVAFFFMGGGGVGTSIGARIISAANFEKLFLVYGIGLLVLAFLAKVLVTDLGEVKAGM</sequence>
<protein>
    <submittedName>
        <fullName evidence="9">MFS family arabinose efflux permease</fullName>
    </submittedName>
</protein>
<evidence type="ECO:0000256" key="7">
    <source>
        <dbReference type="SAM" id="Phobius"/>
    </source>
</evidence>
<name>A0ABX2R7T8_9THEO</name>
<keyword evidence="10" id="KW-1185">Reference proteome</keyword>
<keyword evidence="3" id="KW-1003">Cell membrane</keyword>
<evidence type="ECO:0000256" key="6">
    <source>
        <dbReference type="ARBA" id="ARBA00023136"/>
    </source>
</evidence>
<dbReference type="PANTHER" id="PTHR43124:SF3">
    <property type="entry name" value="CHLORAMPHENICOL EFFLUX PUMP RV0191"/>
    <property type="match status" value="1"/>
</dbReference>
<feature type="transmembrane region" description="Helical" evidence="7">
    <location>
        <begin position="130"/>
        <end position="156"/>
    </location>
</feature>
<feature type="transmembrane region" description="Helical" evidence="7">
    <location>
        <begin position="237"/>
        <end position="260"/>
    </location>
</feature>
<feature type="transmembrane region" description="Helical" evidence="7">
    <location>
        <begin position="71"/>
        <end position="91"/>
    </location>
</feature>
<comment type="caution">
    <text evidence="9">The sequence shown here is derived from an EMBL/GenBank/DDBJ whole genome shotgun (WGS) entry which is preliminary data.</text>
</comment>
<dbReference type="Pfam" id="PF07690">
    <property type="entry name" value="MFS_1"/>
    <property type="match status" value="1"/>
</dbReference>
<dbReference type="PANTHER" id="PTHR43124">
    <property type="entry name" value="PURINE EFFLUX PUMP PBUE"/>
    <property type="match status" value="1"/>
</dbReference>
<dbReference type="EMBL" id="JACCBS010000001">
    <property type="protein sequence ID" value="NYE56994.1"/>
    <property type="molecule type" value="Genomic_DNA"/>
</dbReference>
<feature type="domain" description="Major facilitator superfamily (MFS) profile" evidence="8">
    <location>
        <begin position="6"/>
        <end position="384"/>
    </location>
</feature>
<dbReference type="SUPFAM" id="SSF103473">
    <property type="entry name" value="MFS general substrate transporter"/>
    <property type="match status" value="1"/>
</dbReference>
<feature type="transmembrane region" description="Helical" evidence="7">
    <location>
        <begin position="162"/>
        <end position="179"/>
    </location>
</feature>